<dbReference type="Gene3D" id="3.30.565.10">
    <property type="entry name" value="Histidine kinase-like ATPase, C-terminal domain"/>
    <property type="match status" value="1"/>
</dbReference>
<dbReference type="Gene3D" id="3.40.50.11260">
    <property type="match status" value="1"/>
</dbReference>
<evidence type="ECO:0000256" key="9">
    <source>
        <dbReference type="PIRSR" id="PIRSR002583-1"/>
    </source>
</evidence>
<comment type="caution">
    <text evidence="8">Lacks conserved residue(s) required for the propagation of feature annotation.</text>
</comment>
<dbReference type="EMBL" id="JAGQHR010000178">
    <property type="protein sequence ID" value="MCA9727500.1"/>
    <property type="molecule type" value="Genomic_DNA"/>
</dbReference>
<evidence type="ECO:0000256" key="8">
    <source>
        <dbReference type="HAMAP-Rule" id="MF_00505"/>
    </source>
</evidence>
<keyword evidence="4 8" id="KW-0547">Nucleotide-binding</keyword>
<sequence length="680" mass="75978">MASTIEKHEFQAEARQLLELMIHSVYSNKEIFLRELISNASDALDKLRFAAVTEPALAEGHALEIRLIPDAEAKTLTLWDSGIGMSRDELVKNLGTIAHSGTKAFLAANAGGSGDLNLIGQFGVGFYSTFLVSDRVVLITRKAGEEDATRWESTGDGTYTLEDAERTEVGTTITLHLKAADPEDGLEDFTSEWKIKEIVKQYSDFVTYPIRMKVGEKDQTLNSMKAIWTRDASDVKPEEYDEFYHHISHDLGDPLEVVRFRGEGTFEYTMLLFLPSRAPFDLFYPEMKRGVHLYVKRVFIMDDCRDLVPDYLRFVRGVVDSEDLSLNISREILQQDRQITLMRKRLEKKVLGTLEELKEAWRKASDGAATAESVAADSQAVDEAETAGDTDGGAKADADSTDGSGDTTAETPKFLTFWNEFGKVLKEGAYRGGEHQERILSLCLVASTHGPGYTTLADYVGRMKEGQEKIYYLTGDRRELLEQSPHLESYRAKGYEVLLLTDPVDELWVNAPGLQFQEHEFESAARGTAELGTAEERRQAAEALSGKRKEHASLMEALQERLSDSIKEVRLSNRLTESLACLVAGNDDLSPQMEHILRAMGQDPGKQQRILELNPNHPALTTLQHLFDRDPRDSRIGDYAELIYGQAILAEGGRLEDPARFSKLFSTLLTESLGRAESDA</sequence>
<feature type="binding site" evidence="9">
    <location>
        <position position="39"/>
    </location>
    <ligand>
        <name>ATP</name>
        <dbReference type="ChEBI" id="CHEBI:30616"/>
    </ligand>
</feature>
<keyword evidence="7 8" id="KW-0143">Chaperone</keyword>
<dbReference type="InterPro" id="IPR037196">
    <property type="entry name" value="HSP90_C"/>
</dbReference>
<dbReference type="InterPro" id="IPR036890">
    <property type="entry name" value="HATPase_C_sf"/>
</dbReference>
<reference evidence="12" key="2">
    <citation type="journal article" date="2021" name="Microbiome">
        <title>Successional dynamics and alternative stable states in a saline activated sludge microbial community over 9 years.</title>
        <authorList>
            <person name="Wang Y."/>
            <person name="Ye J."/>
            <person name="Ju F."/>
            <person name="Liu L."/>
            <person name="Boyd J.A."/>
            <person name="Deng Y."/>
            <person name="Parks D.H."/>
            <person name="Jiang X."/>
            <person name="Yin X."/>
            <person name="Woodcroft B.J."/>
            <person name="Tyson G.W."/>
            <person name="Hugenholtz P."/>
            <person name="Polz M.F."/>
            <person name="Zhang T."/>
        </authorList>
    </citation>
    <scope>NUCLEOTIDE SEQUENCE</scope>
    <source>
        <strain evidence="12">HKST-UBA01</strain>
    </source>
</reference>
<feature type="region of interest" description="Disordered" evidence="10">
    <location>
        <begin position="372"/>
        <end position="409"/>
    </location>
</feature>
<comment type="subunit">
    <text evidence="8">Homodimer.</text>
</comment>
<dbReference type="InterPro" id="IPR001404">
    <property type="entry name" value="Hsp90_fam"/>
</dbReference>
<feature type="binding site" evidence="9">
    <location>
        <position position="93"/>
    </location>
    <ligand>
        <name>ATP</name>
        <dbReference type="ChEBI" id="CHEBI:30616"/>
    </ligand>
</feature>
<feature type="binding site" evidence="9">
    <location>
        <position position="171"/>
    </location>
    <ligand>
        <name>ATP</name>
        <dbReference type="ChEBI" id="CHEBI:30616"/>
    </ligand>
</feature>
<evidence type="ECO:0000256" key="10">
    <source>
        <dbReference type="SAM" id="MobiDB-lite"/>
    </source>
</evidence>
<proteinExistence type="inferred from homology"/>
<keyword evidence="3 8" id="KW-0963">Cytoplasm</keyword>
<gene>
    <name evidence="8 12" type="primary">htpG</name>
    <name evidence="12" type="ORF">KC729_07440</name>
</gene>
<evidence type="ECO:0000313" key="12">
    <source>
        <dbReference type="EMBL" id="MCA9727500.1"/>
    </source>
</evidence>
<evidence type="ECO:0000256" key="3">
    <source>
        <dbReference type="ARBA" id="ARBA00022490"/>
    </source>
</evidence>
<dbReference type="SMART" id="SM00387">
    <property type="entry name" value="HATPase_c"/>
    <property type="match status" value="1"/>
</dbReference>
<dbReference type="InterPro" id="IPR020575">
    <property type="entry name" value="Hsp90_N"/>
</dbReference>
<dbReference type="PANTHER" id="PTHR11528">
    <property type="entry name" value="HEAT SHOCK PROTEIN 90 FAMILY MEMBER"/>
    <property type="match status" value="1"/>
</dbReference>
<dbReference type="FunFam" id="3.30.565.10:FF:000009">
    <property type="entry name" value="Molecular chaperone HtpG"/>
    <property type="match status" value="1"/>
</dbReference>
<evidence type="ECO:0000256" key="4">
    <source>
        <dbReference type="ARBA" id="ARBA00022741"/>
    </source>
</evidence>
<dbReference type="HAMAP" id="MF_00505">
    <property type="entry name" value="HSP90"/>
    <property type="match status" value="1"/>
</dbReference>
<feature type="binding site" evidence="9">
    <location>
        <position position="85"/>
    </location>
    <ligand>
        <name>ATP</name>
        <dbReference type="ChEBI" id="CHEBI:30616"/>
    </ligand>
</feature>
<feature type="region of interest" description="C" evidence="8">
    <location>
        <begin position="596"/>
        <end position="680"/>
    </location>
</feature>
<evidence type="ECO:0000256" key="5">
    <source>
        <dbReference type="ARBA" id="ARBA00022840"/>
    </source>
</evidence>
<feature type="compositionally biased region" description="Low complexity" evidence="10">
    <location>
        <begin position="399"/>
        <end position="409"/>
    </location>
</feature>
<dbReference type="Gene3D" id="3.30.230.80">
    <property type="match status" value="1"/>
</dbReference>
<feature type="binding site" evidence="9">
    <location>
        <begin position="121"/>
        <end position="126"/>
    </location>
    <ligand>
        <name>ATP</name>
        <dbReference type="ChEBI" id="CHEBI:30616"/>
    </ligand>
</feature>
<dbReference type="SUPFAM" id="SSF55874">
    <property type="entry name" value="ATPase domain of HSP90 chaperone/DNA topoisomerase II/histidine kinase"/>
    <property type="match status" value="1"/>
</dbReference>
<accession>A0A956LX96</accession>
<comment type="function">
    <text evidence="8">Molecular chaperone. Has ATPase activity.</text>
</comment>
<feature type="binding site" evidence="9">
    <location>
        <position position="35"/>
    </location>
    <ligand>
        <name>ATP</name>
        <dbReference type="ChEBI" id="CHEBI:30616"/>
    </ligand>
</feature>
<feature type="domain" description="Histidine kinase/HSP90-like ATPase" evidence="11">
    <location>
        <begin position="28"/>
        <end position="181"/>
    </location>
</feature>
<evidence type="ECO:0000256" key="1">
    <source>
        <dbReference type="ARBA" id="ARBA00004496"/>
    </source>
</evidence>
<dbReference type="InterPro" id="IPR020568">
    <property type="entry name" value="Ribosomal_Su5_D2-typ_SF"/>
</dbReference>
<dbReference type="NCBIfam" id="NF003555">
    <property type="entry name" value="PRK05218.1"/>
    <property type="match status" value="1"/>
</dbReference>
<dbReference type="GO" id="GO:0005524">
    <property type="term" value="F:ATP binding"/>
    <property type="evidence" value="ECO:0007669"/>
    <property type="project" value="UniProtKB-UniRule"/>
</dbReference>
<comment type="similarity">
    <text evidence="2 8">Belongs to the heat shock protein 90 family.</text>
</comment>
<evidence type="ECO:0000256" key="6">
    <source>
        <dbReference type="ARBA" id="ARBA00023016"/>
    </source>
</evidence>
<protein>
    <recommendedName>
        <fullName evidence="8">Chaperone protein HtpG</fullName>
    </recommendedName>
    <alternativeName>
        <fullName evidence="8">Heat shock protein HtpG</fullName>
    </alternativeName>
    <alternativeName>
        <fullName evidence="8">High temperature protein G</fullName>
    </alternativeName>
</protein>
<dbReference type="Pfam" id="PF13589">
    <property type="entry name" value="HATPase_c_3"/>
    <property type="match status" value="1"/>
</dbReference>
<feature type="binding site" evidence="9">
    <location>
        <begin position="100"/>
        <end position="101"/>
    </location>
    <ligand>
        <name>ATP</name>
        <dbReference type="ChEBI" id="CHEBI:30616"/>
    </ligand>
</feature>
<dbReference type="PRINTS" id="PR00775">
    <property type="entry name" value="HEATSHOCK90"/>
</dbReference>
<comment type="subcellular location">
    <subcellularLocation>
        <location evidence="1 8">Cytoplasm</location>
    </subcellularLocation>
</comment>
<name>A0A956LX96_UNCEI</name>
<dbReference type="Proteomes" id="UP000697710">
    <property type="component" value="Unassembled WGS sequence"/>
</dbReference>
<evidence type="ECO:0000256" key="2">
    <source>
        <dbReference type="ARBA" id="ARBA00008239"/>
    </source>
</evidence>
<feature type="binding site" evidence="9">
    <location>
        <position position="80"/>
    </location>
    <ligand>
        <name>ATP</name>
        <dbReference type="ChEBI" id="CHEBI:30616"/>
    </ligand>
</feature>
<dbReference type="InterPro" id="IPR003594">
    <property type="entry name" value="HATPase_dom"/>
</dbReference>
<dbReference type="PROSITE" id="PS00298">
    <property type="entry name" value="HSP90"/>
    <property type="match status" value="1"/>
</dbReference>
<dbReference type="GO" id="GO:0005737">
    <property type="term" value="C:cytoplasm"/>
    <property type="evidence" value="ECO:0007669"/>
    <property type="project" value="UniProtKB-SubCell"/>
</dbReference>
<dbReference type="CDD" id="cd16927">
    <property type="entry name" value="HATPase_Hsp90-like"/>
    <property type="match status" value="1"/>
</dbReference>
<dbReference type="PIRSF" id="PIRSF002583">
    <property type="entry name" value="Hsp90"/>
    <property type="match status" value="1"/>
</dbReference>
<dbReference type="GO" id="GO:0051082">
    <property type="term" value="F:unfolded protein binding"/>
    <property type="evidence" value="ECO:0007669"/>
    <property type="project" value="UniProtKB-UniRule"/>
</dbReference>
<feature type="binding site" evidence="9">
    <location>
        <position position="330"/>
    </location>
    <ligand>
        <name>ATP</name>
        <dbReference type="ChEBI" id="CHEBI:30616"/>
    </ligand>
</feature>
<dbReference type="Pfam" id="PF00183">
    <property type="entry name" value="HSP90"/>
    <property type="match status" value="1"/>
</dbReference>
<reference evidence="12" key="1">
    <citation type="submission" date="2020-04" db="EMBL/GenBank/DDBJ databases">
        <authorList>
            <person name="Zhang T."/>
        </authorList>
    </citation>
    <scope>NUCLEOTIDE SEQUENCE</scope>
    <source>
        <strain evidence="12">HKST-UBA01</strain>
    </source>
</reference>
<dbReference type="GO" id="GO:0140662">
    <property type="term" value="F:ATP-dependent protein folding chaperone"/>
    <property type="evidence" value="ECO:0007669"/>
    <property type="project" value="InterPro"/>
</dbReference>
<dbReference type="SUPFAM" id="SSF54211">
    <property type="entry name" value="Ribosomal protein S5 domain 2-like"/>
    <property type="match status" value="1"/>
</dbReference>
<dbReference type="Gene3D" id="1.20.120.790">
    <property type="entry name" value="Heat shock protein 90, C-terminal domain"/>
    <property type="match status" value="1"/>
</dbReference>
<evidence type="ECO:0000313" key="13">
    <source>
        <dbReference type="Proteomes" id="UP000697710"/>
    </source>
</evidence>
<feature type="region of interest" description="A; substrate-binding" evidence="8">
    <location>
        <begin position="1"/>
        <end position="330"/>
    </location>
</feature>
<evidence type="ECO:0000259" key="11">
    <source>
        <dbReference type="SMART" id="SM00387"/>
    </source>
</evidence>
<comment type="caution">
    <text evidence="12">The sequence shown here is derived from an EMBL/GenBank/DDBJ whole genome shotgun (WGS) entry which is preliminary data.</text>
</comment>
<dbReference type="InterPro" id="IPR019805">
    <property type="entry name" value="Heat_shock_protein_90_CS"/>
</dbReference>
<dbReference type="GO" id="GO:0016887">
    <property type="term" value="F:ATP hydrolysis activity"/>
    <property type="evidence" value="ECO:0007669"/>
    <property type="project" value="InterPro"/>
</dbReference>
<evidence type="ECO:0000256" key="7">
    <source>
        <dbReference type="ARBA" id="ARBA00023186"/>
    </source>
</evidence>
<dbReference type="SUPFAM" id="SSF110942">
    <property type="entry name" value="HSP90 C-terminal domain"/>
    <property type="match status" value="1"/>
</dbReference>
<dbReference type="AlphaFoldDB" id="A0A956LX96"/>
<keyword evidence="6 8" id="KW-0346">Stress response</keyword>
<keyword evidence="5 8" id="KW-0067">ATP-binding</keyword>
<organism evidence="12 13">
    <name type="scientific">Eiseniibacteriota bacterium</name>
    <dbReference type="NCBI Taxonomy" id="2212470"/>
    <lineage>
        <taxon>Bacteria</taxon>
        <taxon>Candidatus Eiseniibacteriota</taxon>
    </lineage>
</organism>